<comment type="caution">
    <text evidence="1">The sequence shown here is derived from an EMBL/GenBank/DDBJ whole genome shotgun (WGS) entry which is preliminary data.</text>
</comment>
<proteinExistence type="predicted"/>
<evidence type="ECO:0008006" key="3">
    <source>
        <dbReference type="Google" id="ProtNLM"/>
    </source>
</evidence>
<gene>
    <name evidence="1" type="ORF">BaRGS_00017748</name>
</gene>
<dbReference type="Gene3D" id="1.10.340.70">
    <property type="match status" value="1"/>
</dbReference>
<keyword evidence="2" id="KW-1185">Reference proteome</keyword>
<evidence type="ECO:0000313" key="2">
    <source>
        <dbReference type="Proteomes" id="UP001519460"/>
    </source>
</evidence>
<protein>
    <recommendedName>
        <fullName evidence="3">Integrase zinc-binding domain-containing protein</fullName>
    </recommendedName>
</protein>
<evidence type="ECO:0000313" key="1">
    <source>
        <dbReference type="EMBL" id="KAK7491052.1"/>
    </source>
</evidence>
<accession>A0ABD0KWC0</accession>
<dbReference type="Proteomes" id="UP001519460">
    <property type="component" value="Unassembled WGS sequence"/>
</dbReference>
<dbReference type="EMBL" id="JACVVK020000120">
    <property type="protein sequence ID" value="KAK7491052.1"/>
    <property type="molecule type" value="Genomic_DNA"/>
</dbReference>
<organism evidence="1 2">
    <name type="scientific">Batillaria attramentaria</name>
    <dbReference type="NCBI Taxonomy" id="370345"/>
    <lineage>
        <taxon>Eukaryota</taxon>
        <taxon>Metazoa</taxon>
        <taxon>Spiralia</taxon>
        <taxon>Lophotrochozoa</taxon>
        <taxon>Mollusca</taxon>
        <taxon>Gastropoda</taxon>
        <taxon>Caenogastropoda</taxon>
        <taxon>Sorbeoconcha</taxon>
        <taxon>Cerithioidea</taxon>
        <taxon>Batillariidae</taxon>
        <taxon>Batillaria</taxon>
    </lineage>
</organism>
<reference evidence="1 2" key="1">
    <citation type="journal article" date="2023" name="Sci. Data">
        <title>Genome assembly of the Korean intertidal mud-creeper Batillaria attramentaria.</title>
        <authorList>
            <person name="Patra A.K."/>
            <person name="Ho P.T."/>
            <person name="Jun S."/>
            <person name="Lee S.J."/>
            <person name="Kim Y."/>
            <person name="Won Y.J."/>
        </authorList>
    </citation>
    <scope>NUCLEOTIDE SEQUENCE [LARGE SCALE GENOMIC DNA]</scope>
    <source>
        <strain evidence="1">Wonlab-2016</strain>
    </source>
</reference>
<name>A0ABD0KWC0_9CAEN</name>
<sequence>MINHLLNPTSKVASKAGLSLLQSDLSLQDDVLYRQRHLDNGEVQQLVLPVVRRTEAMRGVHDQVGHLGFDRAVELLRDRFFQIFLAWDV</sequence>
<dbReference type="AlphaFoldDB" id="A0ABD0KWC0"/>